<dbReference type="InterPro" id="IPR029058">
    <property type="entry name" value="AB_hydrolase_fold"/>
</dbReference>
<name>C5KGT1_PERM5</name>
<dbReference type="RefSeq" id="XP_002784553.1">
    <property type="nucleotide sequence ID" value="XM_002784507.1"/>
</dbReference>
<keyword evidence="2" id="KW-0378">Hydrolase</keyword>
<dbReference type="EMBL" id="GG673027">
    <property type="protein sequence ID" value="EER16349.1"/>
    <property type="molecule type" value="Genomic_DNA"/>
</dbReference>
<feature type="chain" id="PRO_5002954355" evidence="1">
    <location>
        <begin position="18"/>
        <end position="305"/>
    </location>
</feature>
<proteinExistence type="predicted"/>
<accession>C5KGT1</accession>
<evidence type="ECO:0000313" key="2">
    <source>
        <dbReference type="EMBL" id="EER16349.1"/>
    </source>
</evidence>
<reference evidence="2 3" key="1">
    <citation type="submission" date="2008-07" db="EMBL/GenBank/DDBJ databases">
        <authorList>
            <person name="El-Sayed N."/>
            <person name="Caler E."/>
            <person name="Inman J."/>
            <person name="Amedeo P."/>
            <person name="Hass B."/>
            <person name="Wortman J."/>
        </authorList>
    </citation>
    <scope>NUCLEOTIDE SEQUENCE [LARGE SCALE GENOMIC DNA]</scope>
    <source>
        <strain evidence="3">ATCC 50983 / TXsc</strain>
    </source>
</reference>
<dbReference type="SUPFAM" id="SSF53474">
    <property type="entry name" value="alpha/beta-Hydrolases"/>
    <property type="match status" value="1"/>
</dbReference>
<dbReference type="GeneID" id="9063406"/>
<protein>
    <submittedName>
        <fullName evidence="2">Alpha beta hydrolase, putative</fullName>
    </submittedName>
</protein>
<keyword evidence="1" id="KW-0732">Signal</keyword>
<dbReference type="OrthoDB" id="431885at2759"/>
<dbReference type="InParanoid" id="C5KGT1"/>
<feature type="signal peptide" evidence="1">
    <location>
        <begin position="1"/>
        <end position="17"/>
    </location>
</feature>
<evidence type="ECO:0000256" key="1">
    <source>
        <dbReference type="SAM" id="SignalP"/>
    </source>
</evidence>
<sequence length="305" mass="33816">MLMLMLCYAFCGVLEEAYVLYLGNIRSVGVYLHGFPDSGVRPVRCSQGLRRKAEDSFVCLTQVDSPKILHGSRMSSKISEAVLSSGDDIAYCAFNTNGVPNSGGKFYDKTLVGDIEDLDAVCRWLKKHLTNLEKIILIGFSTGAFLAVCAPVMTETVSLCTRSLLAGVVSIACLEDPHRGGKLDFTAEQIRTFEETGESLTKFWPLVEVEAEENDGAIQNCAEINESPKPEPVEWPLKRDYYDSYLSLPGKEDITKLWPNRVPLVLVKGANHFFSAQKDMKKLQNAMKNFCADLTYHQFASSSSL</sequence>
<gene>
    <name evidence="2" type="ORF">Pmar_PMAR029481</name>
</gene>
<organism evidence="3">
    <name type="scientific">Perkinsus marinus (strain ATCC 50983 / TXsc)</name>
    <dbReference type="NCBI Taxonomy" id="423536"/>
    <lineage>
        <taxon>Eukaryota</taxon>
        <taxon>Sar</taxon>
        <taxon>Alveolata</taxon>
        <taxon>Perkinsozoa</taxon>
        <taxon>Perkinsea</taxon>
        <taxon>Perkinsida</taxon>
        <taxon>Perkinsidae</taxon>
        <taxon>Perkinsus</taxon>
    </lineage>
</organism>
<keyword evidence="3" id="KW-1185">Reference proteome</keyword>
<dbReference type="AlphaFoldDB" id="C5KGT1"/>
<dbReference type="Proteomes" id="UP000007800">
    <property type="component" value="Unassembled WGS sequence"/>
</dbReference>
<dbReference type="GO" id="GO:0016787">
    <property type="term" value="F:hydrolase activity"/>
    <property type="evidence" value="ECO:0007669"/>
    <property type="project" value="UniProtKB-KW"/>
</dbReference>
<dbReference type="Gene3D" id="3.40.50.1820">
    <property type="entry name" value="alpha/beta hydrolase"/>
    <property type="match status" value="1"/>
</dbReference>
<evidence type="ECO:0000313" key="3">
    <source>
        <dbReference type="Proteomes" id="UP000007800"/>
    </source>
</evidence>